<gene>
    <name evidence="2" type="ORF">FH972_008470</name>
</gene>
<proteinExistence type="predicted"/>
<dbReference type="EMBL" id="CM017323">
    <property type="protein sequence ID" value="KAE8022688.1"/>
    <property type="molecule type" value="Genomic_DNA"/>
</dbReference>
<sequence length="98" mass="10356">MANKGVALLVVMCLILVAAVKATEVYNPCYSYCSPACITAKKSNSLCEKYCDDECAAVENLSKLGVKFDFEKHSVTGVAGVPVDTSDGVLQGFTLLNA</sequence>
<dbReference type="Gene3D" id="1.10.287.720">
    <property type="entry name" value="Pollen allergen ole e 6"/>
    <property type="match status" value="1"/>
</dbReference>
<organism evidence="2 3">
    <name type="scientific">Carpinus fangiana</name>
    <dbReference type="NCBI Taxonomy" id="176857"/>
    <lineage>
        <taxon>Eukaryota</taxon>
        <taxon>Viridiplantae</taxon>
        <taxon>Streptophyta</taxon>
        <taxon>Embryophyta</taxon>
        <taxon>Tracheophyta</taxon>
        <taxon>Spermatophyta</taxon>
        <taxon>Magnoliopsida</taxon>
        <taxon>eudicotyledons</taxon>
        <taxon>Gunneridae</taxon>
        <taxon>Pentapetalae</taxon>
        <taxon>rosids</taxon>
        <taxon>fabids</taxon>
        <taxon>Fagales</taxon>
        <taxon>Betulaceae</taxon>
        <taxon>Carpinus</taxon>
    </lineage>
</organism>
<name>A0A5N6QZN4_9ROSI</name>
<protein>
    <submittedName>
        <fullName evidence="2">Uncharacterized protein</fullName>
    </submittedName>
</protein>
<keyword evidence="1" id="KW-0732">Signal</keyword>
<dbReference type="SUPFAM" id="SSF111388">
    <property type="entry name" value="Pollen allergen ole e 6"/>
    <property type="match status" value="1"/>
</dbReference>
<dbReference type="Proteomes" id="UP000327013">
    <property type="component" value="Chromosome 3"/>
</dbReference>
<keyword evidence="3" id="KW-1185">Reference proteome</keyword>
<reference evidence="2 3" key="1">
    <citation type="submission" date="2019-06" db="EMBL/GenBank/DDBJ databases">
        <title>A chromosomal-level reference genome of Carpinus fangiana (Coryloideae, Betulaceae).</title>
        <authorList>
            <person name="Yang X."/>
            <person name="Wang Z."/>
            <person name="Zhang L."/>
            <person name="Hao G."/>
            <person name="Liu J."/>
            <person name="Yang Y."/>
        </authorList>
    </citation>
    <scope>NUCLEOTIDE SEQUENCE [LARGE SCALE GENOMIC DNA]</scope>
    <source>
        <strain evidence="2">Cfa_2016G</strain>
        <tissue evidence="2">Leaf</tissue>
    </source>
</reference>
<accession>A0A5N6QZN4</accession>
<feature type="signal peptide" evidence="1">
    <location>
        <begin position="1"/>
        <end position="22"/>
    </location>
</feature>
<feature type="chain" id="PRO_5024292957" evidence="1">
    <location>
        <begin position="23"/>
        <end position="98"/>
    </location>
</feature>
<evidence type="ECO:0000313" key="2">
    <source>
        <dbReference type="EMBL" id="KAE8022688.1"/>
    </source>
</evidence>
<evidence type="ECO:0000313" key="3">
    <source>
        <dbReference type="Proteomes" id="UP000327013"/>
    </source>
</evidence>
<evidence type="ECO:0000256" key="1">
    <source>
        <dbReference type="SAM" id="SignalP"/>
    </source>
</evidence>
<dbReference type="AlphaFoldDB" id="A0A5N6QZN4"/>
<dbReference type="InterPro" id="IPR036466">
    <property type="entry name" value="Pollen_allergen_ole-e-6_sf"/>
</dbReference>
<dbReference type="OrthoDB" id="1506628at2759"/>